<dbReference type="InterPro" id="IPR051694">
    <property type="entry name" value="Immunoregulatory_rcpt-like"/>
</dbReference>
<comment type="caution">
    <text evidence="8">The sequence shown here is derived from an EMBL/GenBank/DDBJ whole genome shotgun (WGS) entry which is preliminary data.</text>
</comment>
<protein>
    <recommendedName>
        <fullName evidence="7">Fatty acid hydroxylase domain-containing protein</fullName>
    </recommendedName>
</protein>
<dbReference type="InterPro" id="IPR006694">
    <property type="entry name" value="Fatty_acid_hydroxylase"/>
</dbReference>
<comment type="subcellular location">
    <subcellularLocation>
        <location evidence="1">Membrane</location>
        <topology evidence="1">Single-pass membrane protein</topology>
    </subcellularLocation>
</comment>
<dbReference type="PANTHER" id="PTHR15549">
    <property type="entry name" value="PAIRED IMMUNOGLOBULIN-LIKE TYPE 2 RECEPTOR"/>
    <property type="match status" value="1"/>
</dbReference>
<dbReference type="STRING" id="329885.A0A4U0V0J1"/>
<feature type="region of interest" description="Disordered" evidence="5">
    <location>
        <begin position="540"/>
        <end position="614"/>
    </location>
</feature>
<proteinExistence type="predicted"/>
<accession>A0A4U0V0J1</accession>
<evidence type="ECO:0000256" key="6">
    <source>
        <dbReference type="SAM" id="Phobius"/>
    </source>
</evidence>
<dbReference type="Proteomes" id="UP000310066">
    <property type="component" value="Unassembled WGS sequence"/>
</dbReference>
<evidence type="ECO:0000259" key="7">
    <source>
        <dbReference type="Pfam" id="PF04116"/>
    </source>
</evidence>
<dbReference type="GO" id="GO:0008610">
    <property type="term" value="P:lipid biosynthetic process"/>
    <property type="evidence" value="ECO:0007669"/>
    <property type="project" value="InterPro"/>
</dbReference>
<keyword evidence="4 6" id="KW-0472">Membrane</keyword>
<evidence type="ECO:0000256" key="2">
    <source>
        <dbReference type="ARBA" id="ARBA00022692"/>
    </source>
</evidence>
<keyword evidence="3 6" id="KW-1133">Transmembrane helix</keyword>
<feature type="domain" description="Fatty acid hydroxylase" evidence="7">
    <location>
        <begin position="373"/>
        <end position="500"/>
    </location>
</feature>
<organism evidence="8 9">
    <name type="scientific">Friedmanniomyces endolithicus</name>
    <dbReference type="NCBI Taxonomy" id="329885"/>
    <lineage>
        <taxon>Eukaryota</taxon>
        <taxon>Fungi</taxon>
        <taxon>Dikarya</taxon>
        <taxon>Ascomycota</taxon>
        <taxon>Pezizomycotina</taxon>
        <taxon>Dothideomycetes</taxon>
        <taxon>Dothideomycetidae</taxon>
        <taxon>Mycosphaerellales</taxon>
        <taxon>Teratosphaeriaceae</taxon>
        <taxon>Friedmanniomyces</taxon>
    </lineage>
</organism>
<name>A0A4U0V0J1_9PEZI</name>
<evidence type="ECO:0000256" key="5">
    <source>
        <dbReference type="SAM" id="MobiDB-lite"/>
    </source>
</evidence>
<evidence type="ECO:0000256" key="1">
    <source>
        <dbReference type="ARBA" id="ARBA00004167"/>
    </source>
</evidence>
<evidence type="ECO:0000256" key="4">
    <source>
        <dbReference type="ARBA" id="ARBA00023136"/>
    </source>
</evidence>
<feature type="compositionally biased region" description="Acidic residues" evidence="5">
    <location>
        <begin position="583"/>
        <end position="597"/>
    </location>
</feature>
<dbReference type="AlphaFoldDB" id="A0A4U0V0J1"/>
<dbReference type="OrthoDB" id="408954at2759"/>
<feature type="compositionally biased region" description="Basic and acidic residues" evidence="5">
    <location>
        <begin position="561"/>
        <end position="573"/>
    </location>
</feature>
<dbReference type="GO" id="GO:0016020">
    <property type="term" value="C:membrane"/>
    <property type="evidence" value="ECO:0007669"/>
    <property type="project" value="UniProtKB-SubCell"/>
</dbReference>
<dbReference type="Pfam" id="PF04116">
    <property type="entry name" value="FA_hydroxylase"/>
    <property type="match status" value="1"/>
</dbReference>
<evidence type="ECO:0000313" key="9">
    <source>
        <dbReference type="Proteomes" id="UP000310066"/>
    </source>
</evidence>
<feature type="transmembrane region" description="Helical" evidence="6">
    <location>
        <begin position="320"/>
        <end position="340"/>
    </location>
</feature>
<sequence>MSTYIQGVAAAATATAGCNYAISETPCGNICCASNQYCASAGHAYATPTPTSTQGVIVVGGGGATGSAAIRGTSSSLVLVTSTQTPTTTEPFMAPVQTGANITLTSQVAQHSGLSGGAIAGIVIGVLLGLFLLALLCFCCCLRGLWNGFAALFGGGNKRRRRTVEVEEYEREHPTVTPRDAPEAKPLTQPSKLAYYSGFLRGRSHSLPTSFSQLYGLLISKATSLIALPLPLLSFLAIPFVGGSSTTFNLFLFVLTWSALVGSHDPLTIELGGTLLVRLACFLLPALGMLGFDCAVPGFSRGIKAGGGKVSPLGLGRRKVLETVGVAVFNVLLAVGVQAGCEYLAIHVLHLRSLLRITALAPLPWTMAKDILKGLLVRGTLRYAIHRYLLHTYPTWLKTWHLQWQHSARQPFSLVAAYDHPFNHLLSQWLPTYLPACLFRFHVLEWHIFLAIASLEDLFVYSGYAVLPSAIVIPGMARRNEAHFRAVDSGGKRIGNFGQLGLMYLACGTSCKDEGGVLEDLKSEAEEHQLQQRVEEAVQSALAGMQGKQRKSGETGSAAVDRSDVQSEPRSAGDPEGEGNGVEGDEDVAIDQGDLDEPQGPVQRRSGRRNGRKA</sequence>
<dbReference type="GO" id="GO:0071944">
    <property type="term" value="C:cell periphery"/>
    <property type="evidence" value="ECO:0007669"/>
    <property type="project" value="UniProtKB-ARBA"/>
</dbReference>
<evidence type="ECO:0000313" key="8">
    <source>
        <dbReference type="EMBL" id="TKA41632.1"/>
    </source>
</evidence>
<feature type="transmembrane region" description="Helical" evidence="6">
    <location>
        <begin position="275"/>
        <end position="299"/>
    </location>
</feature>
<feature type="transmembrane region" description="Helical" evidence="6">
    <location>
        <begin position="119"/>
        <end position="146"/>
    </location>
</feature>
<gene>
    <name evidence="8" type="ORF">B0A54_06520</name>
</gene>
<evidence type="ECO:0000256" key="3">
    <source>
        <dbReference type="ARBA" id="ARBA00022989"/>
    </source>
</evidence>
<reference evidence="8 9" key="1">
    <citation type="submission" date="2017-03" db="EMBL/GenBank/DDBJ databases">
        <title>Genomes of endolithic fungi from Antarctica.</title>
        <authorList>
            <person name="Coleine C."/>
            <person name="Masonjones S."/>
            <person name="Stajich J.E."/>
        </authorList>
    </citation>
    <scope>NUCLEOTIDE SEQUENCE [LARGE SCALE GENOMIC DNA]</scope>
    <source>
        <strain evidence="8 9">CCFEE 5311</strain>
    </source>
</reference>
<feature type="compositionally biased region" description="Basic residues" evidence="5">
    <location>
        <begin position="605"/>
        <end position="614"/>
    </location>
</feature>
<dbReference type="PANTHER" id="PTHR15549:SF26">
    <property type="entry name" value="AXIAL BUDDING PATTERN PROTEIN 2-RELATED"/>
    <property type="match status" value="1"/>
</dbReference>
<dbReference type="EMBL" id="NAJP01000027">
    <property type="protein sequence ID" value="TKA41632.1"/>
    <property type="molecule type" value="Genomic_DNA"/>
</dbReference>
<dbReference type="GO" id="GO:0005506">
    <property type="term" value="F:iron ion binding"/>
    <property type="evidence" value="ECO:0007669"/>
    <property type="project" value="InterPro"/>
</dbReference>
<keyword evidence="2 6" id="KW-0812">Transmembrane</keyword>
<dbReference type="GO" id="GO:0016491">
    <property type="term" value="F:oxidoreductase activity"/>
    <property type="evidence" value="ECO:0007669"/>
    <property type="project" value="InterPro"/>
</dbReference>